<comment type="caution">
    <text evidence="1">The sequence shown here is derived from an EMBL/GenBank/DDBJ whole genome shotgun (WGS) entry which is preliminary data.</text>
</comment>
<organism evidence="1 2">
    <name type="scientific">Entomophthora muscae</name>
    <dbReference type="NCBI Taxonomy" id="34485"/>
    <lineage>
        <taxon>Eukaryota</taxon>
        <taxon>Fungi</taxon>
        <taxon>Fungi incertae sedis</taxon>
        <taxon>Zoopagomycota</taxon>
        <taxon>Entomophthoromycotina</taxon>
        <taxon>Entomophthoromycetes</taxon>
        <taxon>Entomophthorales</taxon>
        <taxon>Entomophthoraceae</taxon>
        <taxon>Entomophthora</taxon>
    </lineage>
</organism>
<sequence>MSVVSSAINLGLRQPVELVTQKLNICPETAVSCLNQEDPCCVPDMGKMTMAVQWVLSKPVLNFTIHGFWPGECSTGVGPLEGCQIGRTNPKTDIESRPELKEEMEKYWVSDEDDDHWLWKHEWNIHGTCLSTVREECPLGKEEGPPHIRYFKATLRQYEQLDVYDELKNNNIIPRMEPYSKREIVSALGRWAQSFQLVCLSGRLTQIHFFRLGKAGNEFIDRLFSGTHKCPQKIGYYPKLTQLNSAGKPIVTHSGESV</sequence>
<evidence type="ECO:0000313" key="2">
    <source>
        <dbReference type="Proteomes" id="UP001165960"/>
    </source>
</evidence>
<evidence type="ECO:0000313" key="1">
    <source>
        <dbReference type="EMBL" id="KAJ9084112.1"/>
    </source>
</evidence>
<proteinExistence type="predicted"/>
<protein>
    <submittedName>
        <fullName evidence="1">Ribonuclease T2 (RNase T2)</fullName>
        <ecNumber evidence="1">4.6.1.19</ecNumber>
    </submittedName>
</protein>
<reference evidence="1" key="1">
    <citation type="submission" date="2022-04" db="EMBL/GenBank/DDBJ databases">
        <title>Genome of the entomopathogenic fungus Entomophthora muscae.</title>
        <authorList>
            <person name="Elya C."/>
            <person name="Lovett B.R."/>
            <person name="Lee E."/>
            <person name="Macias A.M."/>
            <person name="Hajek A.E."/>
            <person name="De Bivort B.L."/>
            <person name="Kasson M.T."/>
            <person name="De Fine Licht H.H."/>
            <person name="Stajich J.E."/>
        </authorList>
    </citation>
    <scope>NUCLEOTIDE SEQUENCE</scope>
    <source>
        <strain evidence="1">Berkeley</strain>
    </source>
</reference>
<gene>
    <name evidence="1" type="primary">RBT7_6</name>
    <name evidence="1" type="ORF">DSO57_1027659</name>
</gene>
<dbReference type="Proteomes" id="UP001165960">
    <property type="component" value="Unassembled WGS sequence"/>
</dbReference>
<name>A0ACC2UB42_9FUNG</name>
<keyword evidence="1" id="KW-0456">Lyase</keyword>
<keyword evidence="2" id="KW-1185">Reference proteome</keyword>
<dbReference type="EC" id="4.6.1.19" evidence="1"/>
<dbReference type="EMBL" id="QTSX02000880">
    <property type="protein sequence ID" value="KAJ9084112.1"/>
    <property type="molecule type" value="Genomic_DNA"/>
</dbReference>
<accession>A0ACC2UB42</accession>